<evidence type="ECO:0000313" key="2">
    <source>
        <dbReference type="Proteomes" id="UP000694892"/>
    </source>
</evidence>
<accession>A0A974C328</accession>
<dbReference type="AlphaFoldDB" id="A0A974C328"/>
<dbReference type="Proteomes" id="UP000694892">
    <property type="component" value="Chromosome 8S"/>
</dbReference>
<sequence length="99" mass="11023">MQTIVQMRRIILRCLTWPPQCIRWASLRVFLPSPVSVLGVRAVRVSSVALLRVFCISMSRAWQGALCPSLLTPHVLVALPVVPFVLFKLTALPTDDSLV</sequence>
<evidence type="ECO:0000313" key="1">
    <source>
        <dbReference type="EMBL" id="OCT65698.1"/>
    </source>
</evidence>
<name>A0A974C328_XENLA</name>
<dbReference type="EMBL" id="CM004481">
    <property type="protein sequence ID" value="OCT65698.1"/>
    <property type="molecule type" value="Genomic_DNA"/>
</dbReference>
<reference evidence="2" key="1">
    <citation type="journal article" date="2016" name="Nature">
        <title>Genome evolution in the allotetraploid frog Xenopus laevis.</title>
        <authorList>
            <person name="Session A.M."/>
            <person name="Uno Y."/>
            <person name="Kwon T."/>
            <person name="Chapman J.A."/>
            <person name="Toyoda A."/>
            <person name="Takahashi S."/>
            <person name="Fukui A."/>
            <person name="Hikosaka A."/>
            <person name="Suzuki A."/>
            <person name="Kondo M."/>
            <person name="van Heeringen S.J."/>
            <person name="Quigley I."/>
            <person name="Heinz S."/>
            <person name="Ogino H."/>
            <person name="Ochi H."/>
            <person name="Hellsten U."/>
            <person name="Lyons J.B."/>
            <person name="Simakov O."/>
            <person name="Putnam N."/>
            <person name="Stites J."/>
            <person name="Kuroki Y."/>
            <person name="Tanaka T."/>
            <person name="Michiue T."/>
            <person name="Watanabe M."/>
            <person name="Bogdanovic O."/>
            <person name="Lister R."/>
            <person name="Georgiou G."/>
            <person name="Paranjpe S.S."/>
            <person name="van Kruijsbergen I."/>
            <person name="Shu S."/>
            <person name="Carlson J."/>
            <person name="Kinoshita T."/>
            <person name="Ohta Y."/>
            <person name="Mawaribuchi S."/>
            <person name="Jenkins J."/>
            <person name="Grimwood J."/>
            <person name="Schmutz J."/>
            <person name="Mitros T."/>
            <person name="Mozaffari S.V."/>
            <person name="Suzuki Y."/>
            <person name="Haramoto Y."/>
            <person name="Yamamoto T.S."/>
            <person name="Takagi C."/>
            <person name="Heald R."/>
            <person name="Miller K."/>
            <person name="Haudenschild C."/>
            <person name="Kitzman J."/>
            <person name="Nakayama T."/>
            <person name="Izutsu Y."/>
            <person name="Robert J."/>
            <person name="Fortriede J."/>
            <person name="Burns K."/>
            <person name="Lotay V."/>
            <person name="Karimi K."/>
            <person name="Yasuoka Y."/>
            <person name="Dichmann D.S."/>
            <person name="Flajnik M.F."/>
            <person name="Houston D.W."/>
            <person name="Shendure J."/>
            <person name="DuPasquier L."/>
            <person name="Vize P.D."/>
            <person name="Zorn A.M."/>
            <person name="Ito M."/>
            <person name="Marcotte E.M."/>
            <person name="Wallingford J.B."/>
            <person name="Ito Y."/>
            <person name="Asashima M."/>
            <person name="Ueno N."/>
            <person name="Matsuda Y."/>
            <person name="Veenstra G.J."/>
            <person name="Fujiyama A."/>
            <person name="Harland R.M."/>
            <person name="Taira M."/>
            <person name="Rokhsar D.S."/>
        </authorList>
    </citation>
    <scope>NUCLEOTIDE SEQUENCE [LARGE SCALE GENOMIC DNA]</scope>
    <source>
        <strain evidence="2">J</strain>
    </source>
</reference>
<gene>
    <name evidence="1" type="ORF">XELAEV_18041937mg</name>
</gene>
<protein>
    <submittedName>
        <fullName evidence="1">Uncharacterized protein</fullName>
    </submittedName>
</protein>
<organism evidence="1 2">
    <name type="scientific">Xenopus laevis</name>
    <name type="common">African clawed frog</name>
    <dbReference type="NCBI Taxonomy" id="8355"/>
    <lineage>
        <taxon>Eukaryota</taxon>
        <taxon>Metazoa</taxon>
        <taxon>Chordata</taxon>
        <taxon>Craniata</taxon>
        <taxon>Vertebrata</taxon>
        <taxon>Euteleostomi</taxon>
        <taxon>Amphibia</taxon>
        <taxon>Batrachia</taxon>
        <taxon>Anura</taxon>
        <taxon>Pipoidea</taxon>
        <taxon>Pipidae</taxon>
        <taxon>Xenopodinae</taxon>
        <taxon>Xenopus</taxon>
        <taxon>Xenopus</taxon>
    </lineage>
</organism>
<proteinExistence type="predicted"/>